<dbReference type="InterPro" id="IPR012341">
    <property type="entry name" value="6hp_glycosidase-like_sf"/>
</dbReference>
<dbReference type="InterPro" id="IPR008928">
    <property type="entry name" value="6-hairpin_glycosidase_sf"/>
</dbReference>
<dbReference type="SUPFAM" id="SSF48208">
    <property type="entry name" value="Six-hairpin glycosidases"/>
    <property type="match status" value="1"/>
</dbReference>
<dbReference type="GO" id="GO:0005975">
    <property type="term" value="P:carbohydrate metabolic process"/>
    <property type="evidence" value="ECO:0007669"/>
    <property type="project" value="InterPro"/>
</dbReference>
<evidence type="ECO:0000313" key="2">
    <source>
        <dbReference type="EMBL" id="MBP5858155.1"/>
    </source>
</evidence>
<sequence>MNTGTLPADNLLARETSPYLLQHADNPVHWRAWGPGALAEARTLNRPILLSVGYAACHWCHVMAHESFEDPETAALMNARFVNIKVDREERPDIDAIYQQALAMLGEQGGWPLTMFLTPEGEPFWGGTYFPKQALYGRPGFKDVLTAIADTHEEAPERVAKNVTALRDGFRKLNLPRGGETIAPETAAELATKILDHVDWKNGGIGGAPKFPQPAILDLLWEAERWNADPRCRDAVLLSLRRMSAGGIYDHLGGGFARYATDRRWLVPHFEKMLYDNALLLPLLAGAYRSGGRTIFRQRTEETVHWMLTDLKAGGRAFASARDADSEGEEGAYYTWSHTEISHLLDQDTARLFAEAYDVTPEGNWEGRTILNRLAREPSQEHSQEHDQEEAERRLAAARARLLDARTGRPAPLKDDKLLADWNGLAIRGLALAGCRLERPDWIAAAEEAFDFVTAEMADTMRGPNRLLHSHRAGRARHVGTLDDYVFMAWGGLALHRATGARAPLDRARDWMAVLDMHFWDDRPFEDGGGAYFQTADDAEALITRTKSAGDSATPAGNGIAAQVHAALYLLTGEARHAERADLIIRRFAGEVATAPAAYPSLIAAALHRAGGLQLAIVGPPGDRATMALIDTARRDAPDSLVLQAIDPAEDLPPGHPAAGKGLVAGAPAAYLCRGPVCERPISDPAALAERLREGAPAP</sequence>
<dbReference type="PIRSF" id="PIRSF006402">
    <property type="entry name" value="UCP006402_thioredoxin"/>
    <property type="match status" value="1"/>
</dbReference>
<evidence type="ECO:0000313" key="3">
    <source>
        <dbReference type="Proteomes" id="UP000672602"/>
    </source>
</evidence>
<dbReference type="InterPro" id="IPR036249">
    <property type="entry name" value="Thioredoxin-like_sf"/>
</dbReference>
<dbReference type="Gene3D" id="3.40.30.10">
    <property type="entry name" value="Glutaredoxin"/>
    <property type="match status" value="1"/>
</dbReference>
<evidence type="ECO:0000259" key="1">
    <source>
        <dbReference type="Pfam" id="PF03190"/>
    </source>
</evidence>
<reference evidence="2" key="1">
    <citation type="submission" date="2021-04" db="EMBL/GenBank/DDBJ databases">
        <authorList>
            <person name="Zhang D.-C."/>
        </authorList>
    </citation>
    <scope>NUCLEOTIDE SEQUENCE</scope>
    <source>
        <strain evidence="2">CGMCC 1.15697</strain>
    </source>
</reference>
<keyword evidence="3" id="KW-1185">Reference proteome</keyword>
<comment type="caution">
    <text evidence="2">The sequence shown here is derived from an EMBL/GenBank/DDBJ whole genome shotgun (WGS) entry which is preliminary data.</text>
</comment>
<dbReference type="Pfam" id="PF03190">
    <property type="entry name" value="Thioredox_DsbH"/>
    <property type="match status" value="1"/>
</dbReference>
<dbReference type="AlphaFoldDB" id="A0A8J7S0N2"/>
<dbReference type="PANTHER" id="PTHR42899:SF1">
    <property type="entry name" value="SPERMATOGENESIS-ASSOCIATED PROTEIN 20"/>
    <property type="match status" value="1"/>
</dbReference>
<protein>
    <submittedName>
        <fullName evidence="2">Thioredoxin domain-containing protein</fullName>
    </submittedName>
</protein>
<gene>
    <name evidence="2" type="ORF">KAJ83_14135</name>
</gene>
<dbReference type="Proteomes" id="UP000672602">
    <property type="component" value="Unassembled WGS sequence"/>
</dbReference>
<dbReference type="PANTHER" id="PTHR42899">
    <property type="entry name" value="SPERMATOGENESIS-ASSOCIATED PROTEIN 20"/>
    <property type="match status" value="1"/>
</dbReference>
<proteinExistence type="predicted"/>
<dbReference type="CDD" id="cd02955">
    <property type="entry name" value="SSP411"/>
    <property type="match status" value="1"/>
</dbReference>
<dbReference type="InterPro" id="IPR004879">
    <property type="entry name" value="Ssp411-like_TRX"/>
</dbReference>
<feature type="domain" description="Spermatogenesis-associated protein 20-like TRX" evidence="1">
    <location>
        <begin position="10"/>
        <end position="167"/>
    </location>
</feature>
<dbReference type="InterPro" id="IPR024705">
    <property type="entry name" value="Ssp411"/>
</dbReference>
<organism evidence="2 3">
    <name type="scientific">Marivibrio halodurans</name>
    <dbReference type="NCBI Taxonomy" id="2039722"/>
    <lineage>
        <taxon>Bacteria</taxon>
        <taxon>Pseudomonadati</taxon>
        <taxon>Pseudomonadota</taxon>
        <taxon>Alphaproteobacteria</taxon>
        <taxon>Rhodospirillales</taxon>
        <taxon>Rhodospirillaceae</taxon>
        <taxon>Marivibrio</taxon>
    </lineage>
</organism>
<accession>A0A8J7S0N2</accession>
<dbReference type="SUPFAM" id="SSF52833">
    <property type="entry name" value="Thioredoxin-like"/>
    <property type="match status" value="1"/>
</dbReference>
<name>A0A8J7S0N2_9PROT</name>
<dbReference type="RefSeq" id="WP_210682727.1">
    <property type="nucleotide sequence ID" value="NZ_JAGMWN010000006.1"/>
</dbReference>
<dbReference type="EMBL" id="JAGMWN010000006">
    <property type="protein sequence ID" value="MBP5858155.1"/>
    <property type="molecule type" value="Genomic_DNA"/>
</dbReference>
<dbReference type="Gene3D" id="1.50.10.10">
    <property type="match status" value="1"/>
</dbReference>